<protein>
    <submittedName>
        <fullName evidence="1">Uncharacterized protein</fullName>
    </submittedName>
</protein>
<organism evidence="1 2">
    <name type="scientific">Wickerhamomyces ciferrii (strain ATCC 14091 / BCRC 22168 / CBS 111 / JCM 3599 / NBRC 0793 / NRRL Y-1031 F-60-10)</name>
    <name type="common">Yeast</name>
    <name type="synonym">Pichia ciferrii</name>
    <dbReference type="NCBI Taxonomy" id="1206466"/>
    <lineage>
        <taxon>Eukaryota</taxon>
        <taxon>Fungi</taxon>
        <taxon>Dikarya</taxon>
        <taxon>Ascomycota</taxon>
        <taxon>Saccharomycotina</taxon>
        <taxon>Saccharomycetes</taxon>
        <taxon>Phaffomycetales</taxon>
        <taxon>Wickerhamomycetaceae</taxon>
        <taxon>Wickerhamomyces</taxon>
    </lineage>
</organism>
<evidence type="ECO:0000313" key="2">
    <source>
        <dbReference type="Proteomes" id="UP000009328"/>
    </source>
</evidence>
<gene>
    <name evidence="1" type="ORF">BN7_3551</name>
</gene>
<proteinExistence type="predicted"/>
<reference evidence="1 2" key="1">
    <citation type="journal article" date="2012" name="Eukaryot. Cell">
        <title>Draft genome sequence of Wickerhamomyces ciferrii NRRL Y-1031 F-60-10.</title>
        <authorList>
            <person name="Schneider J."/>
            <person name="Andrea H."/>
            <person name="Blom J."/>
            <person name="Jaenicke S."/>
            <person name="Ruckert C."/>
            <person name="Schorsch C."/>
            <person name="Szczepanowski R."/>
            <person name="Farwick M."/>
            <person name="Goesmann A."/>
            <person name="Puhler A."/>
            <person name="Schaffer S."/>
            <person name="Tauch A."/>
            <person name="Kohler T."/>
            <person name="Brinkrolf K."/>
        </authorList>
    </citation>
    <scope>NUCLEOTIDE SEQUENCE [LARGE SCALE GENOMIC DNA]</scope>
    <source>
        <strain evidence="2">ATCC 14091 / BCRC 22168 / CBS 111 / JCM 3599 / NBRC 0793 / NRRL Y-1031 F-60-10</strain>
    </source>
</reference>
<dbReference type="InParanoid" id="K0KLX2"/>
<accession>K0KLX2</accession>
<dbReference type="AlphaFoldDB" id="K0KLX2"/>
<comment type="caution">
    <text evidence="1">The sequence shown here is derived from an EMBL/GenBank/DDBJ whole genome shotgun (WGS) entry which is preliminary data.</text>
</comment>
<dbReference type="EMBL" id="CAIF01000100">
    <property type="protein sequence ID" value="CCH43996.1"/>
    <property type="molecule type" value="Genomic_DNA"/>
</dbReference>
<dbReference type="HOGENOM" id="CLU_1732910_0_0_1"/>
<keyword evidence="2" id="KW-1185">Reference proteome</keyword>
<sequence>MEHKNQDDNKINHDYMTEADRCLIDKYRDQMNYRLIPLIPTFGQPNVNVPLITCPNVISKIETKLCWPMLDIKPKSSTLRAYPENPWSITSDFKLKSSSKHRRMPIKLFSFMFTKERSNSTNLKTVTDHFASSFYYFRPAKDNPIKTDADS</sequence>
<name>K0KLX2_WICCF</name>
<evidence type="ECO:0000313" key="1">
    <source>
        <dbReference type="EMBL" id="CCH43996.1"/>
    </source>
</evidence>
<dbReference type="Proteomes" id="UP000009328">
    <property type="component" value="Unassembled WGS sequence"/>
</dbReference>